<evidence type="ECO:0000259" key="2">
    <source>
        <dbReference type="Pfam" id="PF07670"/>
    </source>
</evidence>
<dbReference type="OrthoDB" id="1645614at2"/>
<keyword evidence="1" id="KW-0812">Transmembrane</keyword>
<feature type="transmembrane region" description="Helical" evidence="1">
    <location>
        <begin position="213"/>
        <end position="234"/>
    </location>
</feature>
<dbReference type="InterPro" id="IPR011642">
    <property type="entry name" value="Gate_dom"/>
</dbReference>
<evidence type="ECO:0000313" key="4">
    <source>
        <dbReference type="Proteomes" id="UP000078534"/>
    </source>
</evidence>
<comment type="caution">
    <text evidence="3">The sequence shown here is derived from an EMBL/GenBank/DDBJ whole genome shotgun (WGS) entry which is preliminary data.</text>
</comment>
<feature type="transmembrane region" description="Helical" evidence="1">
    <location>
        <begin position="246"/>
        <end position="273"/>
    </location>
</feature>
<dbReference type="AlphaFoldDB" id="A0A179SZE5"/>
<sequence>MSLSKLKTIFFATFIGGLTIAIILNPKESLEASIRGLTIWWEVVFPSLLPFFIVSELLIGFGVVKFIGVLLEPLMRPIFRVPGVGGFVWAMGMASGNPAGAKLTARIRQEKQITALQAERLVSFTSSSNPLFIFGAVAVGFFNDASLGILLAAAHYLGNLCVGLTMRYYGGIDSSLKTEKKHMIFPPLKLAFRELHLTRIKESRPLGKMLGDAVISSIQTLLMIGGFIILFSVFNKILSLIHVTEWIAIVFSGGLTLLHISTDLSVPLITGIFEITLGNQFVSESTANLLDKVMVASFILAFGGLSIQAQVASILADTDIRFQPFFIARILQGIYSAIIAFFLFKPLYLNLQSYHSNELPVFFMRHSPKWAIDYWETILHVGPLITILSLCVYVYLYGKRNVFTKTP</sequence>
<dbReference type="EMBL" id="LWSG01000012">
    <property type="protein sequence ID" value="OAS86500.1"/>
    <property type="molecule type" value="Genomic_DNA"/>
</dbReference>
<dbReference type="STRING" id="152268.A6K24_03055"/>
<feature type="transmembrane region" description="Helical" evidence="1">
    <location>
        <begin position="44"/>
        <end position="71"/>
    </location>
</feature>
<accession>A0A179SZE5</accession>
<feature type="transmembrane region" description="Helical" evidence="1">
    <location>
        <begin position="378"/>
        <end position="398"/>
    </location>
</feature>
<evidence type="ECO:0000256" key="1">
    <source>
        <dbReference type="SAM" id="Phobius"/>
    </source>
</evidence>
<feature type="domain" description="Nucleoside transporter/FeoB GTPase Gate" evidence="2">
    <location>
        <begin position="43"/>
        <end position="140"/>
    </location>
</feature>
<dbReference type="NCBIfam" id="TIGR02871">
    <property type="entry name" value="spore_ylbJ"/>
    <property type="match status" value="1"/>
</dbReference>
<dbReference type="RefSeq" id="WP_066330462.1">
    <property type="nucleotide sequence ID" value="NZ_LWSG01000012.1"/>
</dbReference>
<protein>
    <submittedName>
        <fullName evidence="3">Sporulation integral membrane protein YlbJ</fullName>
    </submittedName>
</protein>
<feature type="transmembrane region" description="Helical" evidence="1">
    <location>
        <begin position="7"/>
        <end position="24"/>
    </location>
</feature>
<feature type="transmembrane region" description="Helical" evidence="1">
    <location>
        <begin position="326"/>
        <end position="344"/>
    </location>
</feature>
<gene>
    <name evidence="3" type="ORF">A6K24_03055</name>
</gene>
<keyword evidence="4" id="KW-1185">Reference proteome</keyword>
<dbReference type="Proteomes" id="UP000078534">
    <property type="component" value="Unassembled WGS sequence"/>
</dbReference>
<keyword evidence="1" id="KW-0472">Membrane</keyword>
<feature type="transmembrane region" description="Helical" evidence="1">
    <location>
        <begin position="131"/>
        <end position="157"/>
    </location>
</feature>
<evidence type="ECO:0000313" key="3">
    <source>
        <dbReference type="EMBL" id="OAS86500.1"/>
    </source>
</evidence>
<organism evidence="3 4">
    <name type="scientific">Metabacillus litoralis</name>
    <dbReference type="NCBI Taxonomy" id="152268"/>
    <lineage>
        <taxon>Bacteria</taxon>
        <taxon>Bacillati</taxon>
        <taxon>Bacillota</taxon>
        <taxon>Bacilli</taxon>
        <taxon>Bacillales</taxon>
        <taxon>Bacillaceae</taxon>
        <taxon>Metabacillus</taxon>
    </lineage>
</organism>
<reference evidence="4" key="1">
    <citation type="submission" date="2016-04" db="EMBL/GenBank/DDBJ databases">
        <authorList>
            <person name="Lyu Z."/>
            <person name="Lyu W."/>
        </authorList>
    </citation>
    <scope>NUCLEOTIDE SEQUENCE [LARGE SCALE GENOMIC DNA]</scope>
    <source>
        <strain evidence="4">C44</strain>
    </source>
</reference>
<dbReference type="InterPro" id="IPR014226">
    <property type="entry name" value="Spore_IM_YlbJ"/>
</dbReference>
<name>A0A179SZE5_9BACI</name>
<keyword evidence="1" id="KW-1133">Transmembrane helix</keyword>
<proteinExistence type="predicted"/>
<feature type="transmembrane region" description="Helical" evidence="1">
    <location>
        <begin position="293"/>
        <end position="314"/>
    </location>
</feature>
<dbReference type="Pfam" id="PF07670">
    <property type="entry name" value="Gate"/>
    <property type="match status" value="1"/>
</dbReference>